<protein>
    <recommendedName>
        <fullName evidence="3">histidine kinase</fullName>
        <ecNumber evidence="3">2.7.13.3</ecNumber>
    </recommendedName>
</protein>
<evidence type="ECO:0000256" key="13">
    <source>
        <dbReference type="ARBA" id="ARBA00023136"/>
    </source>
</evidence>
<dbReference type="Gene3D" id="3.30.565.10">
    <property type="entry name" value="Histidine kinase-like ATPase, C-terminal domain"/>
    <property type="match status" value="1"/>
</dbReference>
<evidence type="ECO:0000256" key="4">
    <source>
        <dbReference type="ARBA" id="ARBA00022475"/>
    </source>
</evidence>
<dbReference type="CDD" id="cd06225">
    <property type="entry name" value="HAMP"/>
    <property type="match status" value="1"/>
</dbReference>
<accession>A0A559IKY9</accession>
<evidence type="ECO:0000313" key="18">
    <source>
        <dbReference type="Proteomes" id="UP000318102"/>
    </source>
</evidence>
<keyword evidence="7 14" id="KW-0812">Transmembrane</keyword>
<dbReference type="Pfam" id="PF00672">
    <property type="entry name" value="HAMP"/>
    <property type="match status" value="1"/>
</dbReference>
<evidence type="ECO:0000256" key="2">
    <source>
        <dbReference type="ARBA" id="ARBA00004651"/>
    </source>
</evidence>
<dbReference type="SUPFAM" id="SSF47384">
    <property type="entry name" value="Homodimeric domain of signal transducing histidine kinase"/>
    <property type="match status" value="1"/>
</dbReference>
<keyword evidence="18" id="KW-1185">Reference proteome</keyword>
<dbReference type="Proteomes" id="UP000318102">
    <property type="component" value="Unassembled WGS sequence"/>
</dbReference>
<dbReference type="OrthoDB" id="335833at2"/>
<keyword evidence="6" id="KW-0808">Transferase</keyword>
<sequence>MTIRLRLLLSYTAMLMTTVIMFAIAAVLITVALTGDIRSMKDFYQIHYSISPLTEQEETLYQDLKYIAKNNPDQLTEEKLLQEYDFELRKKQAGLHVRKGNDTVFLSGIWNDPNLTQALPAYDPTNVKLRNTVNVDNRFYAYMKFDFTFSDGQPGGMYVIRELSPYTALTQNLFPVLIGLLFVIIAVANGLLYYFVTRSITKPLSRLRESAEKIRDGDLNFEIASGSNDEVGQLSQAFEDMRQRLKESIDLQLQYEDNRKQLIANISHDLKTPLTTIKGYIEGIRDGVPDTQEKMDKYTGTIFSKVVHMDQMIDELFLFSKLDLKRLPFTFEEVDLALFLKDCVDEYRLDLMSRGIEIELNEPDNGTRPIIAKVDREKLMRTMNNIISNSIKHMDKAYKKIEIRYEPHSNDNVVTVAISDNGIGIEPEAVPFIFDRFYCADPSRTQGGSGLGLAIAKQIVHGHSGEIWAESEQGQGTVITFTLQRIRRQEGSV</sequence>
<feature type="domain" description="Histidine kinase" evidence="15">
    <location>
        <begin position="265"/>
        <end position="487"/>
    </location>
</feature>
<gene>
    <name evidence="17" type="ORF">FPZ44_20770</name>
</gene>
<keyword evidence="10" id="KW-0067">ATP-binding</keyword>
<dbReference type="SUPFAM" id="SSF55874">
    <property type="entry name" value="ATPase domain of HSP90 chaperone/DNA topoisomerase II/histidine kinase"/>
    <property type="match status" value="1"/>
</dbReference>
<dbReference type="InterPro" id="IPR005467">
    <property type="entry name" value="His_kinase_dom"/>
</dbReference>
<dbReference type="GO" id="GO:0005886">
    <property type="term" value="C:plasma membrane"/>
    <property type="evidence" value="ECO:0007669"/>
    <property type="project" value="UniProtKB-SubCell"/>
</dbReference>
<dbReference type="SMART" id="SM00304">
    <property type="entry name" value="HAMP"/>
    <property type="match status" value="1"/>
</dbReference>
<dbReference type="FunFam" id="3.30.565.10:FF:000006">
    <property type="entry name" value="Sensor histidine kinase WalK"/>
    <property type="match status" value="1"/>
</dbReference>
<dbReference type="InterPro" id="IPR036097">
    <property type="entry name" value="HisK_dim/P_sf"/>
</dbReference>
<dbReference type="InterPro" id="IPR004358">
    <property type="entry name" value="Sig_transdc_His_kin-like_C"/>
</dbReference>
<dbReference type="InterPro" id="IPR003661">
    <property type="entry name" value="HisK_dim/P_dom"/>
</dbReference>
<dbReference type="SUPFAM" id="SSF158472">
    <property type="entry name" value="HAMP domain-like"/>
    <property type="match status" value="1"/>
</dbReference>
<evidence type="ECO:0000256" key="10">
    <source>
        <dbReference type="ARBA" id="ARBA00022840"/>
    </source>
</evidence>
<reference evidence="17 18" key="1">
    <citation type="submission" date="2019-07" db="EMBL/GenBank/DDBJ databases">
        <authorList>
            <person name="Kim J."/>
        </authorList>
    </citation>
    <scope>NUCLEOTIDE SEQUENCE [LARGE SCALE GENOMIC DNA]</scope>
    <source>
        <strain evidence="17 18">N4</strain>
    </source>
</reference>
<dbReference type="PROSITE" id="PS50109">
    <property type="entry name" value="HIS_KIN"/>
    <property type="match status" value="1"/>
</dbReference>
<dbReference type="Gene3D" id="6.10.340.10">
    <property type="match status" value="1"/>
</dbReference>
<dbReference type="PROSITE" id="PS50885">
    <property type="entry name" value="HAMP"/>
    <property type="match status" value="1"/>
</dbReference>
<evidence type="ECO:0000256" key="5">
    <source>
        <dbReference type="ARBA" id="ARBA00022553"/>
    </source>
</evidence>
<evidence type="ECO:0000256" key="1">
    <source>
        <dbReference type="ARBA" id="ARBA00000085"/>
    </source>
</evidence>
<dbReference type="GO" id="GO:0000155">
    <property type="term" value="F:phosphorelay sensor kinase activity"/>
    <property type="evidence" value="ECO:0007669"/>
    <property type="project" value="InterPro"/>
</dbReference>
<keyword evidence="4" id="KW-1003">Cell membrane</keyword>
<dbReference type="Pfam" id="PF02518">
    <property type="entry name" value="HATPase_c"/>
    <property type="match status" value="1"/>
</dbReference>
<dbReference type="PANTHER" id="PTHR45528:SF1">
    <property type="entry name" value="SENSOR HISTIDINE KINASE CPXA"/>
    <property type="match status" value="1"/>
</dbReference>
<keyword evidence="13 14" id="KW-0472">Membrane</keyword>
<dbReference type="EC" id="2.7.13.3" evidence="3"/>
<feature type="transmembrane region" description="Helical" evidence="14">
    <location>
        <begin position="7"/>
        <end position="33"/>
    </location>
</feature>
<keyword evidence="8" id="KW-0547">Nucleotide-binding</keyword>
<dbReference type="InterPro" id="IPR050398">
    <property type="entry name" value="HssS/ArlS-like"/>
</dbReference>
<evidence type="ECO:0000256" key="12">
    <source>
        <dbReference type="ARBA" id="ARBA00023012"/>
    </source>
</evidence>
<evidence type="ECO:0000256" key="6">
    <source>
        <dbReference type="ARBA" id="ARBA00022679"/>
    </source>
</evidence>
<keyword evidence="9 17" id="KW-0418">Kinase</keyword>
<dbReference type="InterPro" id="IPR003594">
    <property type="entry name" value="HATPase_dom"/>
</dbReference>
<dbReference type="Pfam" id="PF00512">
    <property type="entry name" value="HisKA"/>
    <property type="match status" value="1"/>
</dbReference>
<dbReference type="CDD" id="cd00075">
    <property type="entry name" value="HATPase"/>
    <property type="match status" value="1"/>
</dbReference>
<keyword evidence="5" id="KW-0597">Phosphoprotein</keyword>
<dbReference type="SMART" id="SM00387">
    <property type="entry name" value="HATPase_c"/>
    <property type="match status" value="1"/>
</dbReference>
<dbReference type="RefSeq" id="WP_144993506.1">
    <property type="nucleotide sequence ID" value="NZ_VNJK01000003.1"/>
</dbReference>
<dbReference type="AlphaFoldDB" id="A0A559IKY9"/>
<dbReference type="GO" id="GO:0005524">
    <property type="term" value="F:ATP binding"/>
    <property type="evidence" value="ECO:0007669"/>
    <property type="project" value="UniProtKB-KW"/>
</dbReference>
<evidence type="ECO:0000256" key="9">
    <source>
        <dbReference type="ARBA" id="ARBA00022777"/>
    </source>
</evidence>
<dbReference type="InterPro" id="IPR036890">
    <property type="entry name" value="HATPase_C_sf"/>
</dbReference>
<feature type="domain" description="HAMP" evidence="16">
    <location>
        <begin position="198"/>
        <end position="250"/>
    </location>
</feature>
<evidence type="ECO:0000256" key="8">
    <source>
        <dbReference type="ARBA" id="ARBA00022741"/>
    </source>
</evidence>
<comment type="subcellular location">
    <subcellularLocation>
        <location evidence="2">Cell membrane</location>
        <topology evidence="2">Multi-pass membrane protein</topology>
    </subcellularLocation>
</comment>
<evidence type="ECO:0000259" key="15">
    <source>
        <dbReference type="PROSITE" id="PS50109"/>
    </source>
</evidence>
<evidence type="ECO:0000256" key="3">
    <source>
        <dbReference type="ARBA" id="ARBA00012438"/>
    </source>
</evidence>
<comment type="caution">
    <text evidence="17">The sequence shown here is derived from an EMBL/GenBank/DDBJ whole genome shotgun (WGS) entry which is preliminary data.</text>
</comment>
<evidence type="ECO:0000256" key="7">
    <source>
        <dbReference type="ARBA" id="ARBA00022692"/>
    </source>
</evidence>
<comment type="catalytic activity">
    <reaction evidence="1">
        <text>ATP + protein L-histidine = ADP + protein N-phospho-L-histidine.</text>
        <dbReference type="EC" id="2.7.13.3"/>
    </reaction>
</comment>
<feature type="transmembrane region" description="Helical" evidence="14">
    <location>
        <begin position="173"/>
        <end position="196"/>
    </location>
</feature>
<evidence type="ECO:0000256" key="14">
    <source>
        <dbReference type="SAM" id="Phobius"/>
    </source>
</evidence>
<dbReference type="CDD" id="cd00082">
    <property type="entry name" value="HisKA"/>
    <property type="match status" value="1"/>
</dbReference>
<keyword evidence="12" id="KW-0902">Two-component regulatory system</keyword>
<dbReference type="EMBL" id="VNJK01000003">
    <property type="protein sequence ID" value="TVX88324.1"/>
    <property type="molecule type" value="Genomic_DNA"/>
</dbReference>
<evidence type="ECO:0000313" key="17">
    <source>
        <dbReference type="EMBL" id="TVX88324.1"/>
    </source>
</evidence>
<organism evidence="17 18">
    <name type="scientific">Paenibacillus agilis</name>
    <dbReference type="NCBI Taxonomy" id="3020863"/>
    <lineage>
        <taxon>Bacteria</taxon>
        <taxon>Bacillati</taxon>
        <taxon>Bacillota</taxon>
        <taxon>Bacilli</taxon>
        <taxon>Bacillales</taxon>
        <taxon>Paenibacillaceae</taxon>
        <taxon>Paenibacillus</taxon>
    </lineage>
</organism>
<proteinExistence type="predicted"/>
<name>A0A559IKY9_9BACL</name>
<dbReference type="PANTHER" id="PTHR45528">
    <property type="entry name" value="SENSOR HISTIDINE KINASE CPXA"/>
    <property type="match status" value="1"/>
</dbReference>
<keyword evidence="11 14" id="KW-1133">Transmembrane helix</keyword>
<dbReference type="Gene3D" id="1.10.287.130">
    <property type="match status" value="1"/>
</dbReference>
<evidence type="ECO:0000259" key="16">
    <source>
        <dbReference type="PROSITE" id="PS50885"/>
    </source>
</evidence>
<dbReference type="InterPro" id="IPR003660">
    <property type="entry name" value="HAMP_dom"/>
</dbReference>
<dbReference type="FunFam" id="1.10.287.130:FF:000001">
    <property type="entry name" value="Two-component sensor histidine kinase"/>
    <property type="match status" value="1"/>
</dbReference>
<evidence type="ECO:0000256" key="11">
    <source>
        <dbReference type="ARBA" id="ARBA00022989"/>
    </source>
</evidence>
<dbReference type="SMART" id="SM00388">
    <property type="entry name" value="HisKA"/>
    <property type="match status" value="1"/>
</dbReference>
<dbReference type="PRINTS" id="PR00344">
    <property type="entry name" value="BCTRLSENSOR"/>
</dbReference>